<organism evidence="8 9">
    <name type="scientific">Pleodorina starrii</name>
    <dbReference type="NCBI Taxonomy" id="330485"/>
    <lineage>
        <taxon>Eukaryota</taxon>
        <taxon>Viridiplantae</taxon>
        <taxon>Chlorophyta</taxon>
        <taxon>core chlorophytes</taxon>
        <taxon>Chlorophyceae</taxon>
        <taxon>CS clade</taxon>
        <taxon>Chlamydomonadales</taxon>
        <taxon>Volvocaceae</taxon>
        <taxon>Pleodorina</taxon>
    </lineage>
</organism>
<dbReference type="Gene3D" id="3.30.900.10">
    <property type="entry name" value="HORMA domain"/>
    <property type="match status" value="1"/>
</dbReference>
<dbReference type="EMBL" id="BRXU01000001">
    <property type="protein sequence ID" value="GLC48638.1"/>
    <property type="molecule type" value="Genomic_DNA"/>
</dbReference>
<feature type="compositionally biased region" description="Gly residues" evidence="6">
    <location>
        <begin position="729"/>
        <end position="738"/>
    </location>
</feature>
<keyword evidence="5" id="KW-0469">Meiosis</keyword>
<feature type="region of interest" description="Disordered" evidence="6">
    <location>
        <begin position="318"/>
        <end position="471"/>
    </location>
</feature>
<keyword evidence="3" id="KW-0158">Chromosome</keyword>
<feature type="compositionally biased region" description="Low complexity" evidence="6">
    <location>
        <begin position="739"/>
        <end position="765"/>
    </location>
</feature>
<dbReference type="Proteomes" id="UP001165080">
    <property type="component" value="Unassembled WGS sequence"/>
</dbReference>
<reference evidence="8 9" key="1">
    <citation type="journal article" date="2023" name="Commun. Biol.">
        <title>Reorganization of the ancestral sex-determining regions during the evolution of trioecy in Pleodorina starrii.</title>
        <authorList>
            <person name="Takahashi K."/>
            <person name="Suzuki S."/>
            <person name="Kawai-Toyooka H."/>
            <person name="Yamamoto K."/>
            <person name="Hamaji T."/>
            <person name="Ootsuki R."/>
            <person name="Yamaguchi H."/>
            <person name="Kawachi M."/>
            <person name="Higashiyama T."/>
            <person name="Nozaki H."/>
        </authorList>
    </citation>
    <scope>NUCLEOTIDE SEQUENCE [LARGE SCALE GENOMIC DNA]</scope>
    <source>
        <strain evidence="8 9">NIES-4479</strain>
    </source>
</reference>
<evidence type="ECO:0000313" key="9">
    <source>
        <dbReference type="Proteomes" id="UP001165080"/>
    </source>
</evidence>
<dbReference type="GO" id="GO:0051321">
    <property type="term" value="P:meiotic cell cycle"/>
    <property type="evidence" value="ECO:0007669"/>
    <property type="project" value="UniProtKB-KW"/>
</dbReference>
<comment type="subcellular location">
    <subcellularLocation>
        <location evidence="2">Chromosome</location>
    </subcellularLocation>
    <subcellularLocation>
        <location evidence="1">Nucleus</location>
    </subcellularLocation>
</comment>
<feature type="compositionally biased region" description="Low complexity" evidence="6">
    <location>
        <begin position="402"/>
        <end position="414"/>
    </location>
</feature>
<dbReference type="SUPFAM" id="SSF56019">
    <property type="entry name" value="The spindle assembly checkpoint protein mad2"/>
    <property type="match status" value="1"/>
</dbReference>
<dbReference type="InterPro" id="IPR003511">
    <property type="entry name" value="HORMA_dom"/>
</dbReference>
<feature type="region of interest" description="Disordered" evidence="6">
    <location>
        <begin position="679"/>
        <end position="698"/>
    </location>
</feature>
<feature type="region of interest" description="Disordered" evidence="6">
    <location>
        <begin position="256"/>
        <end position="275"/>
    </location>
</feature>
<feature type="compositionally biased region" description="Acidic residues" evidence="6">
    <location>
        <begin position="348"/>
        <end position="359"/>
    </location>
</feature>
<feature type="compositionally biased region" description="Acidic residues" evidence="6">
    <location>
        <begin position="459"/>
        <end position="471"/>
    </location>
</feature>
<evidence type="ECO:0000256" key="3">
    <source>
        <dbReference type="ARBA" id="ARBA00022454"/>
    </source>
</evidence>
<feature type="domain" description="HORMA" evidence="7">
    <location>
        <begin position="21"/>
        <end position="241"/>
    </location>
</feature>
<gene>
    <name evidence="8" type="primary">PLEST011590</name>
    <name evidence="8" type="ORF">PLESTB_000120300</name>
</gene>
<feature type="region of interest" description="Disordered" evidence="6">
    <location>
        <begin position="528"/>
        <end position="574"/>
    </location>
</feature>
<evidence type="ECO:0000259" key="7">
    <source>
        <dbReference type="PROSITE" id="PS50815"/>
    </source>
</evidence>
<sequence length="779" mass="80129">MGRGQVAAQAQAQHQTNISHTESLELVRCLLRVSIFHVSYLRGLFPEKSFKGVDMKNLDDMHIKMLLPSCEESRRLVDWVEGGVYDAIKRGYLKNLFFGISTDPDGTELLEEYIFSFKYGDGKVSMEVNALATDDGKKQRAKKGEFKQASAEAAKADLNTVRYQVCRLIRMLVQVCRTLDKVPAERFLFMKLTYQDHTPDEYEPPYFVPVDESGIGHFKRAPFAMAVGRVATDHHSVSLKVKSTLDSCDDELVDGDVGEAGVDGHRSGGRSGDGAALTDRVTAQAQPSAGSVGSGDVTNADTAAAATTGGVAVADDDAVTGGGGMTSGPAVQAPPATPTATAARGDGEGDGGDAMEYGDDAATPLGVEPTAPAPTPTSGISGLTGNLENPSALGDTTAGGHEQQQQQPLQLQLEPEAEAEAEAEAATGGADMEVDGGADADATAATAATDGAAPRGDDGEQDDVTEAPEAEDYTAMCEFVRGRSQITLRQMRRQFSAMSQGALDGYVDRLKAQGLLTVVPGARTTFRVAPQQQQQQQPAKGGEAQSQPPEAGVQAAAKGRRRQGGSGEAEEEDAAAAIAKHLDGLSMEPARAGGDAAGTAAAAAADGPAAEKPALNNNNISNDDRRRSRDQADRSRGGRLESAQAAAGDEVTGSEHAAAGGGGSDEAMDAAAAADEPHIYINDSQQSNPTRARGGRVRKASYVADPIGQGAVAKKPRTAAAAAAAPATAGGGTAGARGGKAAAAAAKADTGAGADAGDQAAAPTTRGTRGGSRLASMRR</sequence>
<feature type="region of interest" description="Disordered" evidence="6">
    <location>
        <begin position="712"/>
        <end position="779"/>
    </location>
</feature>
<accession>A0A9W6BBD9</accession>
<dbReference type="PROSITE" id="PS50815">
    <property type="entry name" value="HORMA"/>
    <property type="match status" value="1"/>
</dbReference>
<keyword evidence="4" id="KW-0539">Nucleus</keyword>
<proteinExistence type="predicted"/>
<feature type="region of interest" description="Disordered" evidence="6">
    <location>
        <begin position="598"/>
        <end position="670"/>
    </location>
</feature>
<evidence type="ECO:0000256" key="6">
    <source>
        <dbReference type="SAM" id="MobiDB-lite"/>
    </source>
</evidence>
<dbReference type="GO" id="GO:0005694">
    <property type="term" value="C:chromosome"/>
    <property type="evidence" value="ECO:0007669"/>
    <property type="project" value="UniProtKB-SubCell"/>
</dbReference>
<protein>
    <recommendedName>
        <fullName evidence="7">HORMA domain-containing protein</fullName>
    </recommendedName>
</protein>
<dbReference type="GO" id="GO:0005634">
    <property type="term" value="C:nucleus"/>
    <property type="evidence" value="ECO:0007669"/>
    <property type="project" value="UniProtKB-SubCell"/>
</dbReference>
<dbReference type="InterPro" id="IPR051294">
    <property type="entry name" value="HORMA_MeioticProgression"/>
</dbReference>
<feature type="compositionally biased region" description="Low complexity" evidence="6">
    <location>
        <begin position="712"/>
        <end position="728"/>
    </location>
</feature>
<name>A0A9W6BBD9_9CHLO</name>
<evidence type="ECO:0000256" key="1">
    <source>
        <dbReference type="ARBA" id="ARBA00004123"/>
    </source>
</evidence>
<feature type="compositionally biased region" description="Low complexity" evidence="6">
    <location>
        <begin position="598"/>
        <end position="621"/>
    </location>
</feature>
<feature type="compositionally biased region" description="Basic and acidic residues" evidence="6">
    <location>
        <begin position="622"/>
        <end position="639"/>
    </location>
</feature>
<dbReference type="InterPro" id="IPR036570">
    <property type="entry name" value="HORMA_dom_sf"/>
</dbReference>
<feature type="compositionally biased region" description="Polar residues" evidence="6">
    <location>
        <begin position="376"/>
        <end position="389"/>
    </location>
</feature>
<evidence type="ECO:0000256" key="4">
    <source>
        <dbReference type="ARBA" id="ARBA00023242"/>
    </source>
</evidence>
<comment type="caution">
    <text evidence="8">The sequence shown here is derived from an EMBL/GenBank/DDBJ whole genome shotgun (WGS) entry which is preliminary data.</text>
</comment>
<dbReference type="PANTHER" id="PTHR48225:SF7">
    <property type="entry name" value="MEIOSIS-SPECIFIC PROTEIN HOP1"/>
    <property type="match status" value="1"/>
</dbReference>
<feature type="compositionally biased region" description="Low complexity" evidence="6">
    <location>
        <begin position="439"/>
        <end position="454"/>
    </location>
</feature>
<evidence type="ECO:0000313" key="8">
    <source>
        <dbReference type="EMBL" id="GLC48638.1"/>
    </source>
</evidence>
<keyword evidence="9" id="KW-1185">Reference proteome</keyword>
<evidence type="ECO:0000256" key="2">
    <source>
        <dbReference type="ARBA" id="ARBA00004286"/>
    </source>
</evidence>
<dbReference type="Pfam" id="PF02301">
    <property type="entry name" value="HORMA"/>
    <property type="match status" value="1"/>
</dbReference>
<dbReference type="PANTHER" id="PTHR48225">
    <property type="entry name" value="HORMA DOMAIN-CONTAINING PROTEIN 1"/>
    <property type="match status" value="1"/>
</dbReference>
<evidence type="ECO:0000256" key="5">
    <source>
        <dbReference type="ARBA" id="ARBA00023254"/>
    </source>
</evidence>
<dbReference type="AlphaFoldDB" id="A0A9W6BBD9"/>